<evidence type="ECO:0000256" key="4">
    <source>
        <dbReference type="ARBA" id="ARBA00012458"/>
    </source>
</evidence>
<keyword evidence="8 9" id="KW-0289">Folate biosynthesis</keyword>
<evidence type="ECO:0000256" key="6">
    <source>
        <dbReference type="ARBA" id="ARBA00022723"/>
    </source>
</evidence>
<feature type="domain" description="Pterin-binding" evidence="10">
    <location>
        <begin position="17"/>
        <end position="269"/>
    </location>
</feature>
<keyword evidence="6 9" id="KW-0479">Metal-binding</keyword>
<dbReference type="RefSeq" id="WP_179354879.1">
    <property type="nucleotide sequence ID" value="NZ_CP058627.1"/>
</dbReference>
<dbReference type="InterPro" id="IPR011005">
    <property type="entry name" value="Dihydropteroate_synth-like_sf"/>
</dbReference>
<dbReference type="PANTHER" id="PTHR20941:SF1">
    <property type="entry name" value="FOLIC ACID SYNTHESIS PROTEIN FOL1"/>
    <property type="match status" value="1"/>
</dbReference>
<keyword evidence="7 9" id="KW-0460">Magnesium</keyword>
<dbReference type="PROSITE" id="PS00792">
    <property type="entry name" value="DHPS_1"/>
    <property type="match status" value="1"/>
</dbReference>
<evidence type="ECO:0000313" key="12">
    <source>
        <dbReference type="Proteomes" id="UP000509597"/>
    </source>
</evidence>
<comment type="function">
    <text evidence="9">Catalyzes the condensation of para-aminobenzoate (pABA) with 6-hydroxymethyl-7,8-dihydropterin diphosphate (DHPt-PP) to form 7,8-dihydropteroate (H2Pte), the immediate precursor of folate derivatives.</text>
</comment>
<comment type="cofactor">
    <cofactor evidence="2 9">
        <name>Mg(2+)</name>
        <dbReference type="ChEBI" id="CHEBI:18420"/>
    </cofactor>
</comment>
<dbReference type="NCBIfam" id="TIGR01496">
    <property type="entry name" value="DHPS"/>
    <property type="match status" value="1"/>
</dbReference>
<dbReference type="GO" id="GO:0004156">
    <property type="term" value="F:dihydropteroate synthase activity"/>
    <property type="evidence" value="ECO:0007669"/>
    <property type="project" value="UniProtKB-EC"/>
</dbReference>
<evidence type="ECO:0000313" key="11">
    <source>
        <dbReference type="EMBL" id="QLG88364.1"/>
    </source>
</evidence>
<comment type="pathway">
    <text evidence="3 9">Cofactor biosynthesis; tetrahydrofolate biosynthesis; 7,8-dihydrofolate from 2-amino-4-hydroxy-6-hydroxymethyl-7,8-dihydropteridine diphosphate and 4-aminobenzoate: step 1/2.</text>
</comment>
<evidence type="ECO:0000256" key="2">
    <source>
        <dbReference type="ARBA" id="ARBA00001946"/>
    </source>
</evidence>
<evidence type="ECO:0000256" key="3">
    <source>
        <dbReference type="ARBA" id="ARBA00004763"/>
    </source>
</evidence>
<evidence type="ECO:0000256" key="7">
    <source>
        <dbReference type="ARBA" id="ARBA00022842"/>
    </source>
</evidence>
<dbReference type="EC" id="2.5.1.15" evidence="4 9"/>
<dbReference type="EMBL" id="CP058627">
    <property type="protein sequence ID" value="QLG88364.1"/>
    <property type="molecule type" value="Genomic_DNA"/>
</dbReference>
<keyword evidence="12" id="KW-1185">Reference proteome</keyword>
<evidence type="ECO:0000256" key="5">
    <source>
        <dbReference type="ARBA" id="ARBA00022679"/>
    </source>
</evidence>
<dbReference type="PANTHER" id="PTHR20941">
    <property type="entry name" value="FOLATE SYNTHESIS PROTEINS"/>
    <property type="match status" value="1"/>
</dbReference>
<dbReference type="InterPro" id="IPR045031">
    <property type="entry name" value="DHP_synth-like"/>
</dbReference>
<dbReference type="AlphaFoldDB" id="A0A7H9BLR8"/>
<evidence type="ECO:0000259" key="10">
    <source>
        <dbReference type="PROSITE" id="PS50972"/>
    </source>
</evidence>
<evidence type="ECO:0000256" key="9">
    <source>
        <dbReference type="RuleBase" id="RU361205"/>
    </source>
</evidence>
<proteinExistence type="inferred from homology"/>
<keyword evidence="5 9" id="KW-0808">Transferase</keyword>
<evidence type="ECO:0000256" key="1">
    <source>
        <dbReference type="ARBA" id="ARBA00000012"/>
    </source>
</evidence>
<reference evidence="11 12" key="1">
    <citation type="submission" date="2020-07" db="EMBL/GenBank/DDBJ databases">
        <title>Complete genome sequence of Chitinibacter sp. 2T18.</title>
        <authorList>
            <person name="Bae J.-W."/>
            <person name="Choi J.-W."/>
        </authorList>
    </citation>
    <scope>NUCLEOTIDE SEQUENCE [LARGE SCALE GENOMIC DNA]</scope>
    <source>
        <strain evidence="11 12">2T18</strain>
    </source>
</reference>
<dbReference type="InterPro" id="IPR000489">
    <property type="entry name" value="Pterin-binding_dom"/>
</dbReference>
<name>A0A7H9BLR8_9NEIS</name>
<evidence type="ECO:0000256" key="8">
    <source>
        <dbReference type="ARBA" id="ARBA00022909"/>
    </source>
</evidence>
<dbReference type="Gene3D" id="3.20.20.20">
    <property type="entry name" value="Dihydropteroate synthase-like"/>
    <property type="match status" value="1"/>
</dbReference>
<dbReference type="KEGG" id="chiz:HQ393_08955"/>
<protein>
    <recommendedName>
        <fullName evidence="4 9">Dihydropteroate synthase</fullName>
        <shortName evidence="9">DHPS</shortName>
        <ecNumber evidence="4 9">2.5.1.15</ecNumber>
    </recommendedName>
    <alternativeName>
        <fullName evidence="9">Dihydropteroate pyrophosphorylase</fullName>
    </alternativeName>
</protein>
<dbReference type="Pfam" id="PF00809">
    <property type="entry name" value="Pterin_bind"/>
    <property type="match status" value="1"/>
</dbReference>
<dbReference type="CDD" id="cd00739">
    <property type="entry name" value="DHPS"/>
    <property type="match status" value="1"/>
</dbReference>
<dbReference type="UniPathway" id="UPA00077">
    <property type="reaction ID" value="UER00156"/>
</dbReference>
<gene>
    <name evidence="11" type="primary">folP</name>
    <name evidence="11" type="ORF">HQ393_08955</name>
</gene>
<dbReference type="PROSITE" id="PS00793">
    <property type="entry name" value="DHPS_2"/>
    <property type="match status" value="1"/>
</dbReference>
<dbReference type="GO" id="GO:0005829">
    <property type="term" value="C:cytosol"/>
    <property type="evidence" value="ECO:0007669"/>
    <property type="project" value="TreeGrafter"/>
</dbReference>
<comment type="catalytic activity">
    <reaction evidence="1">
        <text>(7,8-dihydropterin-6-yl)methyl diphosphate + 4-aminobenzoate = 7,8-dihydropteroate + diphosphate</text>
        <dbReference type="Rhea" id="RHEA:19949"/>
        <dbReference type="ChEBI" id="CHEBI:17836"/>
        <dbReference type="ChEBI" id="CHEBI:17839"/>
        <dbReference type="ChEBI" id="CHEBI:33019"/>
        <dbReference type="ChEBI" id="CHEBI:72950"/>
        <dbReference type="EC" id="2.5.1.15"/>
    </reaction>
</comment>
<organism evidence="11 12">
    <name type="scientific">Chitinibacter bivalviorum</name>
    <dbReference type="NCBI Taxonomy" id="2739434"/>
    <lineage>
        <taxon>Bacteria</taxon>
        <taxon>Pseudomonadati</taxon>
        <taxon>Pseudomonadota</taxon>
        <taxon>Betaproteobacteria</taxon>
        <taxon>Neisseriales</taxon>
        <taxon>Chitinibacteraceae</taxon>
        <taxon>Chitinibacter</taxon>
    </lineage>
</organism>
<dbReference type="GO" id="GO:0046654">
    <property type="term" value="P:tetrahydrofolate biosynthetic process"/>
    <property type="evidence" value="ECO:0007669"/>
    <property type="project" value="UniProtKB-UniPathway"/>
</dbReference>
<dbReference type="SUPFAM" id="SSF51717">
    <property type="entry name" value="Dihydropteroate synthetase-like"/>
    <property type="match status" value="1"/>
</dbReference>
<accession>A0A7H9BLR8</accession>
<dbReference type="Proteomes" id="UP000509597">
    <property type="component" value="Chromosome"/>
</dbReference>
<comment type="similarity">
    <text evidence="9">Belongs to the DHPS family.</text>
</comment>
<dbReference type="GO" id="GO:0046872">
    <property type="term" value="F:metal ion binding"/>
    <property type="evidence" value="ECO:0007669"/>
    <property type="project" value="UniProtKB-KW"/>
</dbReference>
<dbReference type="GO" id="GO:0046656">
    <property type="term" value="P:folic acid biosynthetic process"/>
    <property type="evidence" value="ECO:0007669"/>
    <property type="project" value="UniProtKB-KW"/>
</dbReference>
<dbReference type="InterPro" id="IPR006390">
    <property type="entry name" value="DHP_synth_dom"/>
</dbReference>
<dbReference type="PROSITE" id="PS50972">
    <property type="entry name" value="PTERIN_BINDING"/>
    <property type="match status" value="1"/>
</dbReference>
<sequence>MTNFFQCGRFQLSLSRPLVMGIVNVTPDSFSDGGQFNCLPNALKRIEQLIEQGADIIDIGGESTRPGATPVPIEEELARVIPVIQAAASLNVPLSIDTCKPAVMRAALEAGVDMVNDIAGLEAPGALAALQQSNVGICLMHKQGDPQTMQSQPVYNDVVAEVTQYLQQRCAAVQAAGIASERVLIDLGFGFGKNLAHNCDLFRAQQSIVEQVGYPMLVGVSRKRMLGEITGREVQDRMVPSVVAALLAVQSGAQIVRVHDVRETVDALKLWRELK</sequence>